<dbReference type="InterPro" id="IPR011011">
    <property type="entry name" value="Znf_FYVE_PHD"/>
</dbReference>
<feature type="region of interest" description="Disordered" evidence="10">
    <location>
        <begin position="733"/>
        <end position="757"/>
    </location>
</feature>
<feature type="domain" description="PHD-type" evidence="11">
    <location>
        <begin position="305"/>
        <end position="364"/>
    </location>
</feature>
<name>A0ABP1AWU0_9BRYO</name>
<dbReference type="InterPro" id="IPR013083">
    <property type="entry name" value="Znf_RING/FYVE/PHD"/>
</dbReference>
<evidence type="ECO:0000256" key="10">
    <source>
        <dbReference type="SAM" id="MobiDB-lite"/>
    </source>
</evidence>
<evidence type="ECO:0000256" key="5">
    <source>
        <dbReference type="ARBA" id="ARBA00022833"/>
    </source>
</evidence>
<feature type="region of interest" description="Disordered" evidence="10">
    <location>
        <begin position="517"/>
        <end position="546"/>
    </location>
</feature>
<evidence type="ECO:0000256" key="4">
    <source>
        <dbReference type="ARBA" id="ARBA00022771"/>
    </source>
</evidence>
<keyword evidence="3" id="KW-0677">Repeat</keyword>
<keyword evidence="5" id="KW-0862">Zinc</keyword>
<evidence type="ECO:0000256" key="8">
    <source>
        <dbReference type="ARBA" id="ARBA00023242"/>
    </source>
</evidence>
<keyword evidence="4 9" id="KW-0863">Zinc-finger</keyword>
<evidence type="ECO:0000259" key="11">
    <source>
        <dbReference type="PROSITE" id="PS50016"/>
    </source>
</evidence>
<dbReference type="CDD" id="cd20404">
    <property type="entry name" value="Tudor_Agenet_AtEML-like"/>
    <property type="match status" value="1"/>
</dbReference>
<sequence length="896" mass="100270">MAFHMACPITCLKICYCTLGTRVPLQTQQGRVRFLQNAVMLEHLLSNPHLMLASGTGMVDILVPRLPREEPKKAQEHHPAGVNGVGNGWEDVGPKRIGRRPIIPDLSVANGGRNAGQVKNAAAIKQDAESDMLTTELAAWDGVGMVSKNDSGEPLGADELTEGPMPQVTCGLCGIRETIGSAKAGRMLSCQACKKQYHRKCIKQWADYRDLFNWASWVCGSCRSCEVCKRTVEPNKLMFCKRCDEAYHVYCQQPPLKHVPKGPFMCPKHARCHSCGTHVPGGGVSSRWFLSYTMCDACGRLFVKGKYCPICLKVYRDSEPSPMVCCDLCEHWVHCGCDSISDEKYQQYQVDDNLHYTCAACRGECHKVTDLDNGVEEMWRRRDSADAEQKAELRTAAGLPSEDEMKMLYPSSDDEIQVREVINHMKGSSKQVMKKTKKLSTSGIEHDGGLKNTKALKKLVIHKDSIRKKKIYGKVSDRTSSKLHSQKRKGSLMKKLTEENVVGNDGSHMKTIILDTEETKTDSQKATKQLRSKSDPEVPRKTMKKKENRALKTKGVLGKLKHKDTAAGDLVSAQDPVTTELMQKTKRLKFAGSEETGVHVESETPTNSAGKEKKQREFAKRAGTNQSLKDGHSESVRRRRVPSSKYRDMETTPWHNSRNSREVQSTVIEEPGTQTIKPTAAQAPQGEKEQSIASLRVPTEVRKERQRKTKEIVDDMDIDDTLDAPRKRLKVADLGDKQGEGGRPLRSATTGSSLKGPLHFKIKRQSIHDTLLPKSGLDSKKIHNHDDLPISVRGQRLKRKRSLVAQKGGDEKFTGRTITRDSSADDSWILQRLGTDAITKRVEVFWPIDNIWYQGTVVDVFPQKLQFAVHYDDGEEETLEFGKELVRLLSSSKKVN</sequence>
<comment type="subcellular location">
    <subcellularLocation>
        <location evidence="1">Nucleus</location>
    </subcellularLocation>
</comment>
<dbReference type="PANTHER" id="PTHR45888:SF4">
    <property type="entry name" value="PHD FINGER PROTEIN 10"/>
    <property type="match status" value="1"/>
</dbReference>
<evidence type="ECO:0000313" key="12">
    <source>
        <dbReference type="EMBL" id="CAK9867014.1"/>
    </source>
</evidence>
<dbReference type="CDD" id="cd15604">
    <property type="entry name" value="PHD1_KDM5C_5D"/>
    <property type="match status" value="1"/>
</dbReference>
<protein>
    <recommendedName>
        <fullName evidence="11">PHD-type domain-containing protein</fullName>
    </recommendedName>
</protein>
<evidence type="ECO:0000256" key="1">
    <source>
        <dbReference type="ARBA" id="ARBA00004123"/>
    </source>
</evidence>
<accession>A0ABP1AWU0</accession>
<dbReference type="PROSITE" id="PS01359">
    <property type="entry name" value="ZF_PHD_1"/>
    <property type="match status" value="1"/>
</dbReference>
<reference evidence="12" key="1">
    <citation type="submission" date="2024-03" db="EMBL/GenBank/DDBJ databases">
        <authorList>
            <consortium name="ELIXIR-Norway"/>
            <consortium name="Elixir Norway"/>
        </authorList>
    </citation>
    <scope>NUCLEOTIDE SEQUENCE</scope>
</reference>
<dbReference type="Proteomes" id="UP001497522">
    <property type="component" value="Chromosome 17"/>
</dbReference>
<proteinExistence type="predicted"/>
<keyword evidence="7" id="KW-0804">Transcription</keyword>
<evidence type="ECO:0000256" key="3">
    <source>
        <dbReference type="ARBA" id="ARBA00022737"/>
    </source>
</evidence>
<keyword evidence="8" id="KW-0539">Nucleus</keyword>
<keyword evidence="2" id="KW-0479">Metal-binding</keyword>
<evidence type="ECO:0000256" key="6">
    <source>
        <dbReference type="ARBA" id="ARBA00023015"/>
    </source>
</evidence>
<feature type="compositionally biased region" description="Basic and acidic residues" evidence="10">
    <location>
        <begin position="70"/>
        <end position="79"/>
    </location>
</feature>
<organism evidence="12 13">
    <name type="scientific">Sphagnum jensenii</name>
    <dbReference type="NCBI Taxonomy" id="128206"/>
    <lineage>
        <taxon>Eukaryota</taxon>
        <taxon>Viridiplantae</taxon>
        <taxon>Streptophyta</taxon>
        <taxon>Embryophyta</taxon>
        <taxon>Bryophyta</taxon>
        <taxon>Sphagnophytina</taxon>
        <taxon>Sphagnopsida</taxon>
        <taxon>Sphagnales</taxon>
        <taxon>Sphagnaceae</taxon>
        <taxon>Sphagnum</taxon>
    </lineage>
</organism>
<evidence type="ECO:0000256" key="2">
    <source>
        <dbReference type="ARBA" id="ARBA00022723"/>
    </source>
</evidence>
<dbReference type="CDD" id="cd15489">
    <property type="entry name" value="PHD_SF"/>
    <property type="match status" value="1"/>
</dbReference>
<feature type="domain" description="PHD-type" evidence="11">
    <location>
        <begin position="167"/>
        <end position="225"/>
    </location>
</feature>
<dbReference type="EMBL" id="OZ023718">
    <property type="protein sequence ID" value="CAK9867014.1"/>
    <property type="molecule type" value="Genomic_DNA"/>
</dbReference>
<dbReference type="PROSITE" id="PS50016">
    <property type="entry name" value="ZF_PHD_2"/>
    <property type="match status" value="2"/>
</dbReference>
<evidence type="ECO:0000256" key="7">
    <source>
        <dbReference type="ARBA" id="ARBA00023163"/>
    </source>
</evidence>
<feature type="region of interest" description="Disordered" evidence="10">
    <location>
        <begin position="592"/>
        <end position="692"/>
    </location>
</feature>
<dbReference type="Pfam" id="PF00628">
    <property type="entry name" value="PHD"/>
    <property type="match status" value="1"/>
</dbReference>
<keyword evidence="13" id="KW-1185">Reference proteome</keyword>
<gene>
    <name evidence="12" type="ORF">CSSPJE1EN2_LOCUS10009</name>
</gene>
<dbReference type="SUPFAM" id="SSF57903">
    <property type="entry name" value="FYVE/PHD zinc finger"/>
    <property type="match status" value="3"/>
</dbReference>
<dbReference type="InterPro" id="IPR019786">
    <property type="entry name" value="Zinc_finger_PHD-type_CS"/>
</dbReference>
<evidence type="ECO:0000256" key="9">
    <source>
        <dbReference type="PROSITE-ProRule" id="PRU00146"/>
    </source>
</evidence>
<feature type="compositionally biased region" description="Basic and acidic residues" evidence="10">
    <location>
        <begin position="610"/>
        <end position="620"/>
    </location>
</feature>
<dbReference type="InterPro" id="IPR001965">
    <property type="entry name" value="Znf_PHD"/>
</dbReference>
<dbReference type="PANTHER" id="PTHR45888">
    <property type="entry name" value="HL01030P-RELATED"/>
    <property type="match status" value="1"/>
</dbReference>
<dbReference type="InterPro" id="IPR019787">
    <property type="entry name" value="Znf_PHD-finger"/>
</dbReference>
<dbReference type="SMART" id="SM00249">
    <property type="entry name" value="PHD"/>
    <property type="match status" value="3"/>
</dbReference>
<dbReference type="Gene3D" id="2.30.30.140">
    <property type="match status" value="1"/>
</dbReference>
<feature type="compositionally biased region" description="Polar residues" evidence="10">
    <location>
        <begin position="653"/>
        <end position="677"/>
    </location>
</feature>
<feature type="region of interest" description="Disordered" evidence="10">
    <location>
        <begin position="70"/>
        <end position="89"/>
    </location>
</feature>
<evidence type="ECO:0000313" key="13">
    <source>
        <dbReference type="Proteomes" id="UP001497522"/>
    </source>
</evidence>
<keyword evidence="6" id="KW-0805">Transcription regulation</keyword>
<dbReference type="Gene3D" id="3.30.40.10">
    <property type="entry name" value="Zinc/RING finger domain, C3HC4 (zinc finger)"/>
    <property type="match status" value="3"/>
</dbReference>